<comment type="caution">
    <text evidence="2">The sequence shown here is derived from an EMBL/GenBank/DDBJ whole genome shotgun (WGS) entry which is preliminary data.</text>
</comment>
<dbReference type="GO" id="GO:0003677">
    <property type="term" value="F:DNA binding"/>
    <property type="evidence" value="ECO:0007669"/>
    <property type="project" value="UniProtKB-KW"/>
</dbReference>
<dbReference type="Gene3D" id="2.40.50.140">
    <property type="entry name" value="Nucleic acid-binding proteins"/>
    <property type="match status" value="2"/>
</dbReference>
<feature type="region of interest" description="Disordered" evidence="1">
    <location>
        <begin position="274"/>
        <end position="293"/>
    </location>
</feature>
<protein>
    <submittedName>
        <fullName evidence="2">Replication protein A 70 kDa DNA-binding subunit C-like isoform X1</fullName>
    </submittedName>
</protein>
<dbReference type="EMBL" id="JAAIUW010000001">
    <property type="protein sequence ID" value="KAF7844430.1"/>
    <property type="molecule type" value="Genomic_DNA"/>
</dbReference>
<evidence type="ECO:0000313" key="2">
    <source>
        <dbReference type="EMBL" id="KAF7844430.1"/>
    </source>
</evidence>
<evidence type="ECO:0000313" key="3">
    <source>
        <dbReference type="Proteomes" id="UP000634136"/>
    </source>
</evidence>
<sequence>MIQSIGTVLIFSPHKQSSQAMRISKYCRMKLSITLCGKYVDQLINFVSNSTGVAVVVALQYFKVKEYNGHITLCNSMYASRMLLNTEIEEIMHFRDALRLDELVSPITPVINNDGGALSPIEAAFAGWTISSTHDLQFVGDEQILCILASVLKVNPDRGKCDTVVNASTTRFKIELLILDDSGTANVTIFDKDVERFLEMSAADLRKEQFQVSVRASNWKTSSSFTVQRMTCDPSLIDRFTAYHKARVDLTGNDNIEDTPVQLKTSSRLDMDGRRLSFADSDPSPSRTSSSRGRGSWLKQLLMIPALMMSWITLGFDLRGSSLPPSVAFFKSALNSP</sequence>
<keyword evidence="2" id="KW-0238">DNA-binding</keyword>
<dbReference type="Proteomes" id="UP000634136">
    <property type="component" value="Unassembled WGS sequence"/>
</dbReference>
<keyword evidence="3" id="KW-1185">Reference proteome</keyword>
<dbReference type="AlphaFoldDB" id="A0A834XHC5"/>
<reference evidence="2" key="1">
    <citation type="submission" date="2020-09" db="EMBL/GenBank/DDBJ databases">
        <title>Genome-Enabled Discovery of Anthraquinone Biosynthesis in Senna tora.</title>
        <authorList>
            <person name="Kang S.-H."/>
            <person name="Pandey R.P."/>
            <person name="Lee C.-M."/>
            <person name="Sim J.-S."/>
            <person name="Jeong J.-T."/>
            <person name="Choi B.-S."/>
            <person name="Jung M."/>
            <person name="Ginzburg D."/>
            <person name="Zhao K."/>
            <person name="Won S.Y."/>
            <person name="Oh T.-J."/>
            <person name="Yu Y."/>
            <person name="Kim N.-H."/>
            <person name="Lee O.R."/>
            <person name="Lee T.-H."/>
            <person name="Bashyal P."/>
            <person name="Kim T.-S."/>
            <person name="Lee W.-H."/>
            <person name="Kawkins C."/>
            <person name="Kim C.-K."/>
            <person name="Kim J.S."/>
            <person name="Ahn B.O."/>
            <person name="Rhee S.Y."/>
            <person name="Sohng J.K."/>
        </authorList>
    </citation>
    <scope>NUCLEOTIDE SEQUENCE</scope>
    <source>
        <tissue evidence="2">Leaf</tissue>
    </source>
</reference>
<feature type="compositionally biased region" description="Low complexity" evidence="1">
    <location>
        <begin position="280"/>
        <end position="293"/>
    </location>
</feature>
<gene>
    <name evidence="2" type="ORF">G2W53_001335</name>
</gene>
<dbReference type="OrthoDB" id="671687at2759"/>
<proteinExistence type="predicted"/>
<accession>A0A834XHC5</accession>
<evidence type="ECO:0000256" key="1">
    <source>
        <dbReference type="SAM" id="MobiDB-lite"/>
    </source>
</evidence>
<dbReference type="InterPro" id="IPR012340">
    <property type="entry name" value="NA-bd_OB-fold"/>
</dbReference>
<organism evidence="2 3">
    <name type="scientific">Senna tora</name>
    <dbReference type="NCBI Taxonomy" id="362788"/>
    <lineage>
        <taxon>Eukaryota</taxon>
        <taxon>Viridiplantae</taxon>
        <taxon>Streptophyta</taxon>
        <taxon>Embryophyta</taxon>
        <taxon>Tracheophyta</taxon>
        <taxon>Spermatophyta</taxon>
        <taxon>Magnoliopsida</taxon>
        <taxon>eudicotyledons</taxon>
        <taxon>Gunneridae</taxon>
        <taxon>Pentapetalae</taxon>
        <taxon>rosids</taxon>
        <taxon>fabids</taxon>
        <taxon>Fabales</taxon>
        <taxon>Fabaceae</taxon>
        <taxon>Caesalpinioideae</taxon>
        <taxon>Cassia clade</taxon>
        <taxon>Senna</taxon>
    </lineage>
</organism>
<name>A0A834XHC5_9FABA</name>
<dbReference type="SUPFAM" id="SSF50249">
    <property type="entry name" value="Nucleic acid-binding proteins"/>
    <property type="match status" value="1"/>
</dbReference>